<gene>
    <name evidence="2" type="ORF">EV209_2906</name>
</gene>
<organism evidence="2 3">
    <name type="scientific">Cuneatibacter caecimuris</name>
    <dbReference type="NCBI Taxonomy" id="1796618"/>
    <lineage>
        <taxon>Bacteria</taxon>
        <taxon>Bacillati</taxon>
        <taxon>Bacillota</taxon>
        <taxon>Clostridia</taxon>
        <taxon>Lachnospirales</taxon>
        <taxon>Lachnospiraceae</taxon>
        <taxon>Cuneatibacter</taxon>
    </lineage>
</organism>
<keyword evidence="2" id="KW-0687">Ribonucleoprotein</keyword>
<dbReference type="EMBL" id="SGXF01000007">
    <property type="protein sequence ID" value="RZS92833.1"/>
    <property type="molecule type" value="Genomic_DNA"/>
</dbReference>
<dbReference type="InterPro" id="IPR029064">
    <property type="entry name" value="Ribosomal_eL30-like_sf"/>
</dbReference>
<dbReference type="InterPro" id="IPR004038">
    <property type="entry name" value="Ribosomal_eL8/eL30/eS12/Gad45"/>
</dbReference>
<dbReference type="AlphaFoldDB" id="A0A4Q7NZE1"/>
<comment type="caution">
    <text evidence="2">The sequence shown here is derived from an EMBL/GenBank/DDBJ whole genome shotgun (WGS) entry which is preliminary data.</text>
</comment>
<proteinExistence type="predicted"/>
<evidence type="ECO:0000259" key="1">
    <source>
        <dbReference type="Pfam" id="PF01248"/>
    </source>
</evidence>
<evidence type="ECO:0000313" key="2">
    <source>
        <dbReference type="EMBL" id="RZS92833.1"/>
    </source>
</evidence>
<reference evidence="2 3" key="1">
    <citation type="submission" date="2019-02" db="EMBL/GenBank/DDBJ databases">
        <title>Genomic Encyclopedia of Type Strains, Phase IV (KMG-IV): sequencing the most valuable type-strain genomes for metagenomic binning, comparative biology and taxonomic classification.</title>
        <authorList>
            <person name="Goeker M."/>
        </authorList>
    </citation>
    <scope>NUCLEOTIDE SEQUENCE [LARGE SCALE GENOMIC DNA]</scope>
    <source>
        <strain evidence="2 3">DSM 29486</strain>
    </source>
</reference>
<dbReference type="Gene3D" id="3.30.1330.30">
    <property type="match status" value="1"/>
</dbReference>
<dbReference type="Proteomes" id="UP000292927">
    <property type="component" value="Unassembled WGS sequence"/>
</dbReference>
<keyword evidence="2" id="KW-0689">Ribosomal protein</keyword>
<name>A0A4Q7NZE1_9FIRM</name>
<protein>
    <submittedName>
        <fullName evidence="2">Ribosomal protein L7Ae-like RNA K-turn-binding protein</fullName>
    </submittedName>
</protein>
<dbReference type="Pfam" id="PF01248">
    <property type="entry name" value="Ribosomal_L7Ae"/>
    <property type="match status" value="1"/>
</dbReference>
<sequence>MGQNSKALGLLGLAERAGKVASGEFSTEKMIRAGRARLVIVAETASDNTKKLFTDKCAYYKVPVVICFDKETLGRAIGKEMRASAAVLDEGFAQAVLKKLKDEQ</sequence>
<dbReference type="GO" id="GO:0005840">
    <property type="term" value="C:ribosome"/>
    <property type="evidence" value="ECO:0007669"/>
    <property type="project" value="UniProtKB-KW"/>
</dbReference>
<dbReference type="SUPFAM" id="SSF55315">
    <property type="entry name" value="L30e-like"/>
    <property type="match status" value="1"/>
</dbReference>
<evidence type="ECO:0000313" key="3">
    <source>
        <dbReference type="Proteomes" id="UP000292927"/>
    </source>
</evidence>
<feature type="domain" description="Ribosomal protein eL8/eL30/eS12/Gadd45" evidence="1">
    <location>
        <begin position="8"/>
        <end position="94"/>
    </location>
</feature>
<accession>A0A4Q7NZE1</accession>
<keyword evidence="3" id="KW-1185">Reference proteome</keyword>
<dbReference type="RefSeq" id="WP_330521353.1">
    <property type="nucleotide sequence ID" value="NZ_SGXF01000007.1"/>
</dbReference>